<sequence>MAMPVIVKILLTDGSCQRLSLAHGVPESLEDLMAEVKKQCNLQGNIRLQFMDSLFEFMNLTSVSEVEDRGTLRVIDLSTPTMQHESFTVLPLQASSPCSANDSSSLSGTLVDTDILSSNESASSRSSWPAVFHVPKFSYDAELKLQQAGLVYIQNGTVLIPDPKLKSAILDGLVQEIVQYKVYVSDKEMEQVAQSLIKKHPCLTEKGSSTGYGGWKTSLKYKL</sequence>
<dbReference type="EMBL" id="JAOPHQ010003127">
    <property type="protein sequence ID" value="KAK0144615.1"/>
    <property type="molecule type" value="Genomic_DNA"/>
</dbReference>
<comment type="caution">
    <text evidence="1">The sequence shown here is derived from an EMBL/GenBank/DDBJ whole genome shotgun (WGS) entry which is preliminary data.</text>
</comment>
<dbReference type="PANTHER" id="PTHR31025:SF27">
    <property type="entry name" value="SI:CH211-193K19.2-RELATED"/>
    <property type="match status" value="1"/>
</dbReference>
<proteinExistence type="predicted"/>
<reference evidence="1" key="1">
    <citation type="journal article" date="2023" name="Front. Mar. Sci.">
        <title>A new Merluccius polli reference genome to investigate the effects of global change in West African waters.</title>
        <authorList>
            <person name="Mateo J.L."/>
            <person name="Blanco-Fernandez C."/>
            <person name="Garcia-Vazquez E."/>
            <person name="Machado-Schiaffino G."/>
        </authorList>
    </citation>
    <scope>NUCLEOTIDE SEQUENCE</scope>
    <source>
        <strain evidence="1">C29</strain>
        <tissue evidence="1">Fin</tissue>
    </source>
</reference>
<name>A0AA47MR22_MERPO</name>
<evidence type="ECO:0000313" key="1">
    <source>
        <dbReference type="EMBL" id="KAK0144615.1"/>
    </source>
</evidence>
<dbReference type="Proteomes" id="UP001174136">
    <property type="component" value="Unassembled WGS sequence"/>
</dbReference>
<evidence type="ECO:0000313" key="2">
    <source>
        <dbReference type="Proteomes" id="UP001174136"/>
    </source>
</evidence>
<dbReference type="AlphaFoldDB" id="A0AA47MR22"/>
<dbReference type="PANTHER" id="PTHR31025">
    <property type="entry name" value="SI:CH211-196P9.1-RELATED"/>
    <property type="match status" value="1"/>
</dbReference>
<protein>
    <submittedName>
        <fullName evidence="1">Uncharacterized protein</fullName>
    </submittedName>
</protein>
<keyword evidence="2" id="KW-1185">Reference proteome</keyword>
<organism evidence="1 2">
    <name type="scientific">Merluccius polli</name>
    <name type="common">Benguela hake</name>
    <name type="synonym">Merluccius cadenati</name>
    <dbReference type="NCBI Taxonomy" id="89951"/>
    <lineage>
        <taxon>Eukaryota</taxon>
        <taxon>Metazoa</taxon>
        <taxon>Chordata</taxon>
        <taxon>Craniata</taxon>
        <taxon>Vertebrata</taxon>
        <taxon>Euteleostomi</taxon>
        <taxon>Actinopterygii</taxon>
        <taxon>Neopterygii</taxon>
        <taxon>Teleostei</taxon>
        <taxon>Neoteleostei</taxon>
        <taxon>Acanthomorphata</taxon>
        <taxon>Zeiogadaria</taxon>
        <taxon>Gadariae</taxon>
        <taxon>Gadiformes</taxon>
        <taxon>Gadoidei</taxon>
        <taxon>Merlucciidae</taxon>
        <taxon>Merluccius</taxon>
    </lineage>
</organism>
<accession>A0AA47MR22</accession>
<gene>
    <name evidence="1" type="ORF">N1851_016957</name>
</gene>